<feature type="domain" description="Doublecortin" evidence="2">
    <location>
        <begin position="350"/>
        <end position="434"/>
    </location>
</feature>
<dbReference type="PANTHER" id="PTHR23004">
    <property type="entry name" value="DOUBLECORTIN DOMAIN CONTAINING 2"/>
    <property type="match status" value="1"/>
</dbReference>
<dbReference type="InterPro" id="IPR003533">
    <property type="entry name" value="Doublecortin_dom"/>
</dbReference>
<protein>
    <recommendedName>
        <fullName evidence="2">Doublecortin domain-containing protein</fullName>
    </recommendedName>
</protein>
<gene>
    <name evidence="3" type="ORF">PTSG_05362</name>
</gene>
<feature type="compositionally biased region" description="Low complexity" evidence="1">
    <location>
        <begin position="137"/>
        <end position="155"/>
    </location>
</feature>
<dbReference type="STRING" id="946362.F2UA77"/>
<dbReference type="EMBL" id="GL832966">
    <property type="protein sequence ID" value="EGD73652.1"/>
    <property type="molecule type" value="Genomic_DNA"/>
</dbReference>
<reference evidence="3" key="1">
    <citation type="submission" date="2009-08" db="EMBL/GenBank/DDBJ databases">
        <title>Annotation of Salpingoeca rosetta.</title>
        <authorList>
            <consortium name="The Broad Institute Genome Sequencing Platform"/>
            <person name="Russ C."/>
            <person name="Cuomo C."/>
            <person name="Burger G."/>
            <person name="Gray M.W."/>
            <person name="Holland P.W.H."/>
            <person name="King N."/>
            <person name="Lang F.B.F."/>
            <person name="Roger A.J."/>
            <person name="Ruiz-Trillo I."/>
            <person name="Young S.K."/>
            <person name="Zeng Q."/>
            <person name="Gargeya S."/>
            <person name="Alvarado L."/>
            <person name="Berlin A."/>
            <person name="Chapman S.B."/>
            <person name="Chen Z."/>
            <person name="Freedman E."/>
            <person name="Gellesch M."/>
            <person name="Goldberg J."/>
            <person name="Griggs A."/>
            <person name="Gujja S."/>
            <person name="Heilman E."/>
            <person name="Heiman D."/>
            <person name="Howarth C."/>
            <person name="Mehta T."/>
            <person name="Neiman D."/>
            <person name="Pearson M."/>
            <person name="Roberts A."/>
            <person name="Saif S."/>
            <person name="Shea T."/>
            <person name="Shenoy N."/>
            <person name="Sisk P."/>
            <person name="Stolte C."/>
            <person name="Sykes S."/>
            <person name="White J."/>
            <person name="Yandava C."/>
            <person name="Haas B."/>
            <person name="Nusbaum C."/>
            <person name="Birren B."/>
        </authorList>
    </citation>
    <scope>NUCLEOTIDE SEQUENCE [LARGE SCALE GENOMIC DNA]</scope>
    <source>
        <strain evidence="3">ATCC 50818</strain>
    </source>
</reference>
<dbReference type="GO" id="GO:0035556">
    <property type="term" value="P:intracellular signal transduction"/>
    <property type="evidence" value="ECO:0007669"/>
    <property type="project" value="InterPro"/>
</dbReference>
<dbReference type="KEGG" id="sre:PTSG_05362"/>
<dbReference type="CDD" id="cd01617">
    <property type="entry name" value="DCX"/>
    <property type="match status" value="1"/>
</dbReference>
<dbReference type="Pfam" id="PF03607">
    <property type="entry name" value="DCX"/>
    <property type="match status" value="2"/>
</dbReference>
<feature type="region of interest" description="Disordered" evidence="1">
    <location>
        <begin position="1"/>
        <end position="219"/>
    </location>
</feature>
<dbReference type="PANTHER" id="PTHR23004:SF11">
    <property type="entry name" value="PROTEIN RPI-1"/>
    <property type="match status" value="1"/>
</dbReference>
<evidence type="ECO:0000259" key="2">
    <source>
        <dbReference type="PROSITE" id="PS50309"/>
    </source>
</evidence>
<dbReference type="InterPro" id="IPR011990">
    <property type="entry name" value="TPR-like_helical_dom_sf"/>
</dbReference>
<dbReference type="InterPro" id="IPR036572">
    <property type="entry name" value="Doublecortin_dom_sf"/>
</dbReference>
<dbReference type="OrthoDB" id="1738954at2759"/>
<feature type="domain" description="Doublecortin" evidence="2">
    <location>
        <begin position="227"/>
        <end position="311"/>
    </location>
</feature>
<dbReference type="PROSITE" id="PS50309">
    <property type="entry name" value="DC"/>
    <property type="match status" value="2"/>
</dbReference>
<dbReference type="RefSeq" id="XP_004993933.1">
    <property type="nucleotide sequence ID" value="XM_004993876.1"/>
</dbReference>
<dbReference type="SMART" id="SM00537">
    <property type="entry name" value="DCX"/>
    <property type="match status" value="2"/>
</dbReference>
<dbReference type="GO" id="GO:0005874">
    <property type="term" value="C:microtubule"/>
    <property type="evidence" value="ECO:0007669"/>
    <property type="project" value="TreeGrafter"/>
</dbReference>
<dbReference type="Proteomes" id="UP000007799">
    <property type="component" value="Unassembled WGS sequence"/>
</dbReference>
<dbReference type="InParanoid" id="F2UA77"/>
<keyword evidence="4" id="KW-1185">Reference proteome</keyword>
<dbReference type="GeneID" id="16074511"/>
<evidence type="ECO:0000313" key="3">
    <source>
        <dbReference type="EMBL" id="EGD73652.1"/>
    </source>
</evidence>
<feature type="compositionally biased region" description="Basic residues" evidence="1">
    <location>
        <begin position="122"/>
        <end position="134"/>
    </location>
</feature>
<sequence length="704" mass="77472">MVDGEEHQGRSGTATANADAAEGEQRAPKKVMRKPKKERENTNTANKAADNQQQQDGEDSTSNGTGGDRKPAAAAAGGAAKPKKKKKPATGGGGKDQPQQSESARSAHAPSPPTSSSPGPKGRSKTQQPRKKRSQQADKAQAAEQDQPPKAAGAAGKKKTKKKKDDAPPGDGASSPKSSKKKRGGSGNGNAKAKVSPTASSSSPLKGTRRRSQRLSMTATVSSNVVTRVTFYLNGDKQFAGKQVMVDSRQTPTFERLLDHLSEQLDPPFGPVMKIYDANTFEPIKEIAQLRTTTHAVTVGRKAPLKKLAYTDIQSFRSREQTYVAPDLTRVKSKFDSKVQSRVHKAAEVKQIFALVNGDEDGVGVRVILRPRVLESWELVLQEITNKVKDKLLFGHVQRLFTLDGLEVHDASNIVNDSVYVAVDKMPLKLPPFSLVGGKLQRKPQKKVKLRPLKVDPPKRKEVMVAAFGRTGLGFLHDTENGAHDTTAGAYGTLNGRGKDAGEEDPPITVHRMNDNGDAMYAIDLLVRGITTSRRLRVDNDAMDEAICALIRRARERLFEFRQTSPDITTAFDDRIEEVLQFMLNPETREENGGTDNIAERFEPMEDLMTQRLCVSEWEKTRDFFDEDDPIRDYTTKFEHNLAVIERYGRFPDRNAVLGRETTEEEMEYLQLNGKAIAPTRSVAPHTATKESLGRLKLFANSNT</sequence>
<dbReference type="Gene3D" id="3.10.20.230">
    <property type="entry name" value="Doublecortin domain"/>
    <property type="match status" value="2"/>
</dbReference>
<proteinExistence type="predicted"/>
<evidence type="ECO:0000313" key="4">
    <source>
        <dbReference type="Proteomes" id="UP000007799"/>
    </source>
</evidence>
<dbReference type="AlphaFoldDB" id="F2UA77"/>
<accession>F2UA77</accession>
<name>F2UA77_SALR5</name>
<dbReference type="SUPFAM" id="SSF89837">
    <property type="entry name" value="Doublecortin (DC)"/>
    <property type="match status" value="2"/>
</dbReference>
<dbReference type="Gene3D" id="1.25.40.10">
    <property type="entry name" value="Tetratricopeptide repeat domain"/>
    <property type="match status" value="1"/>
</dbReference>
<evidence type="ECO:0000256" key="1">
    <source>
        <dbReference type="SAM" id="MobiDB-lite"/>
    </source>
</evidence>
<dbReference type="SUPFAM" id="SSF48452">
    <property type="entry name" value="TPR-like"/>
    <property type="match status" value="1"/>
</dbReference>
<dbReference type="eggNOG" id="KOG3757">
    <property type="taxonomic scope" value="Eukaryota"/>
</dbReference>
<dbReference type="InterPro" id="IPR010323">
    <property type="entry name" value="DUF924"/>
</dbReference>
<dbReference type="OMA" id="MDEAICA"/>
<dbReference type="Pfam" id="PF06041">
    <property type="entry name" value="DUF924"/>
    <property type="match status" value="1"/>
</dbReference>
<organism evidence="4">
    <name type="scientific">Salpingoeca rosetta (strain ATCC 50818 / BSB-021)</name>
    <dbReference type="NCBI Taxonomy" id="946362"/>
    <lineage>
        <taxon>Eukaryota</taxon>
        <taxon>Choanoflagellata</taxon>
        <taxon>Craspedida</taxon>
        <taxon>Salpingoecidae</taxon>
        <taxon>Salpingoeca</taxon>
    </lineage>
</organism>
<feature type="compositionally biased region" description="Low complexity" evidence="1">
    <location>
        <begin position="42"/>
        <end position="55"/>
    </location>
</feature>
<dbReference type="GO" id="GO:0005815">
    <property type="term" value="C:microtubule organizing center"/>
    <property type="evidence" value="ECO:0007669"/>
    <property type="project" value="TreeGrafter"/>
</dbReference>